<dbReference type="PANTHER" id="PTHR22572">
    <property type="entry name" value="SUGAR-1-PHOSPHATE GUANYL TRANSFERASE"/>
    <property type="match status" value="1"/>
</dbReference>
<dbReference type="Pfam" id="PF00483">
    <property type="entry name" value="NTP_transferase"/>
    <property type="match status" value="1"/>
</dbReference>
<dbReference type="RefSeq" id="WP_366923769.1">
    <property type="nucleotide sequence ID" value="NZ_CP121694.1"/>
</dbReference>
<evidence type="ECO:0000256" key="2">
    <source>
        <dbReference type="SAM" id="Phobius"/>
    </source>
</evidence>
<dbReference type="KEGG" id="dbc:MFMK1_000682"/>
<sequence>MKNVQELVKSNVYIWRILVFVDSQLAFMGVSVIKAMIMAAGVGSRLEPLTHAVPKPMVPILDKPVMEYIVRLLKQHGVTDIIANLHYLPDKIKEYFFDGSDFGVKMHYSLEEELLGTAGGVKNNEWFLDETFIVISGDALTNIDITAAYAYHKRKQALATIVLKEVDDVSQFGVVALDSQGKISQFQEKPAPEQAISNLANTGIYIFEPEIFKYIPPATFFDFGKDLFPKLVERELPFYGVDIGHYWSDIGTILNYIQGNFDMAAGKVQGIKKDISLWHPEAVIEEPGDILGPVFLGRGAYIERGAIISGPAVIGEHCHIKSGTVVDKSIIWPHTKVGNQSQLFGCVVGYKVIIGDNVTVKHGAVLGSGCTLSEETVAAGDLVWPNKMNVKSDLA</sequence>
<dbReference type="InterPro" id="IPR050486">
    <property type="entry name" value="Mannose-1P_guanyltransferase"/>
</dbReference>
<dbReference type="Gene3D" id="2.160.10.10">
    <property type="entry name" value="Hexapeptide repeat proteins"/>
    <property type="match status" value="1"/>
</dbReference>
<dbReference type="SUPFAM" id="SSF51161">
    <property type="entry name" value="Trimeric LpxA-like enzymes"/>
    <property type="match status" value="1"/>
</dbReference>
<organism evidence="5 6">
    <name type="scientific">Metallumcola ferriviriculae</name>
    <dbReference type="NCBI Taxonomy" id="3039180"/>
    <lineage>
        <taxon>Bacteria</taxon>
        <taxon>Bacillati</taxon>
        <taxon>Bacillota</taxon>
        <taxon>Clostridia</taxon>
        <taxon>Neomoorellales</taxon>
        <taxon>Desulfitibacteraceae</taxon>
        <taxon>Metallumcola</taxon>
    </lineage>
</organism>
<name>A0AAU0UK38_9FIRM</name>
<evidence type="ECO:0000259" key="4">
    <source>
        <dbReference type="Pfam" id="PF25087"/>
    </source>
</evidence>
<accession>A0AAU0UK38</accession>
<proteinExistence type="inferred from homology"/>
<evidence type="ECO:0000313" key="6">
    <source>
        <dbReference type="Proteomes" id="UP001329915"/>
    </source>
</evidence>
<dbReference type="Proteomes" id="UP001329915">
    <property type="component" value="Chromosome"/>
</dbReference>
<dbReference type="InterPro" id="IPR005835">
    <property type="entry name" value="NTP_transferase_dom"/>
</dbReference>
<evidence type="ECO:0000256" key="1">
    <source>
        <dbReference type="ARBA" id="ARBA00007274"/>
    </source>
</evidence>
<evidence type="ECO:0000259" key="3">
    <source>
        <dbReference type="Pfam" id="PF00483"/>
    </source>
</evidence>
<dbReference type="Pfam" id="PF25087">
    <property type="entry name" value="GMPPB_C"/>
    <property type="match status" value="1"/>
</dbReference>
<dbReference type="Gene3D" id="3.90.550.10">
    <property type="entry name" value="Spore Coat Polysaccharide Biosynthesis Protein SpsA, Chain A"/>
    <property type="match status" value="1"/>
</dbReference>
<dbReference type="EMBL" id="CP121694">
    <property type="protein sequence ID" value="WRO20892.1"/>
    <property type="molecule type" value="Genomic_DNA"/>
</dbReference>
<gene>
    <name evidence="5" type="ORF">MFMK1_000682</name>
</gene>
<comment type="similarity">
    <text evidence="1">Belongs to the transferase hexapeptide repeat family.</text>
</comment>
<keyword evidence="2" id="KW-1133">Transmembrane helix</keyword>
<protein>
    <submittedName>
        <fullName evidence="5">NDP-sugar synthase</fullName>
    </submittedName>
</protein>
<evidence type="ECO:0000313" key="5">
    <source>
        <dbReference type="EMBL" id="WRO20892.1"/>
    </source>
</evidence>
<reference evidence="5 6" key="1">
    <citation type="submission" date="2023-04" db="EMBL/GenBank/DDBJ databases">
        <authorList>
            <person name="Hsu D."/>
        </authorList>
    </citation>
    <scope>NUCLEOTIDE SEQUENCE [LARGE SCALE GENOMIC DNA]</scope>
    <source>
        <strain evidence="5 6">MK1</strain>
    </source>
</reference>
<feature type="domain" description="Mannose-1-phosphate guanyltransferase C-terminal" evidence="4">
    <location>
        <begin position="291"/>
        <end position="388"/>
    </location>
</feature>
<dbReference type="InterPro" id="IPR011004">
    <property type="entry name" value="Trimer_LpxA-like_sf"/>
</dbReference>
<dbReference type="AlphaFoldDB" id="A0AAU0UK38"/>
<keyword evidence="6" id="KW-1185">Reference proteome</keyword>
<dbReference type="CDD" id="cd04181">
    <property type="entry name" value="NTP_transferase"/>
    <property type="match status" value="1"/>
</dbReference>
<keyword evidence="2" id="KW-0472">Membrane</keyword>
<dbReference type="InterPro" id="IPR056729">
    <property type="entry name" value="GMPPB_C"/>
</dbReference>
<dbReference type="SUPFAM" id="SSF53448">
    <property type="entry name" value="Nucleotide-diphospho-sugar transferases"/>
    <property type="match status" value="1"/>
</dbReference>
<feature type="transmembrane region" description="Helical" evidence="2">
    <location>
        <begin position="12"/>
        <end position="37"/>
    </location>
</feature>
<keyword evidence="2" id="KW-0812">Transmembrane</keyword>
<dbReference type="InterPro" id="IPR029044">
    <property type="entry name" value="Nucleotide-diphossugar_trans"/>
</dbReference>
<feature type="domain" description="Nucleotidyl transferase" evidence="3">
    <location>
        <begin position="34"/>
        <end position="262"/>
    </location>
</feature>